<name>A0A5M6CWZ5_9BACT</name>
<dbReference type="EMBL" id="VWOX01000032">
    <property type="protein sequence ID" value="KAA5538512.1"/>
    <property type="molecule type" value="Genomic_DNA"/>
</dbReference>
<proteinExistence type="predicted"/>
<organism evidence="1 2">
    <name type="scientific">Roseiconus nitratireducens</name>
    <dbReference type="NCBI Taxonomy" id="2605748"/>
    <lineage>
        <taxon>Bacteria</taxon>
        <taxon>Pseudomonadati</taxon>
        <taxon>Planctomycetota</taxon>
        <taxon>Planctomycetia</taxon>
        <taxon>Pirellulales</taxon>
        <taxon>Pirellulaceae</taxon>
        <taxon>Roseiconus</taxon>
    </lineage>
</organism>
<evidence type="ECO:0000313" key="2">
    <source>
        <dbReference type="Proteomes" id="UP000324479"/>
    </source>
</evidence>
<accession>A0A5M6CWZ5</accession>
<keyword evidence="2" id="KW-1185">Reference proteome</keyword>
<evidence type="ECO:0000313" key="1">
    <source>
        <dbReference type="EMBL" id="KAA5538512.1"/>
    </source>
</evidence>
<gene>
    <name evidence="1" type="ORF">FYK55_27620</name>
</gene>
<comment type="caution">
    <text evidence="1">The sequence shown here is derived from an EMBL/GenBank/DDBJ whole genome shotgun (WGS) entry which is preliminary data.</text>
</comment>
<reference evidence="1 2" key="1">
    <citation type="submission" date="2019-08" db="EMBL/GenBank/DDBJ databases">
        <authorList>
            <person name="Dhanesh K."/>
            <person name="Kumar G."/>
            <person name="Sasikala C."/>
            <person name="Venkata Ramana C."/>
        </authorList>
    </citation>
    <scope>NUCLEOTIDE SEQUENCE [LARGE SCALE GENOMIC DNA]</scope>
    <source>
        <strain evidence="1 2">JC645</strain>
    </source>
</reference>
<dbReference type="AlphaFoldDB" id="A0A5M6CWZ5"/>
<dbReference type="RefSeq" id="WP_150079857.1">
    <property type="nucleotide sequence ID" value="NZ_VWOX01000032.1"/>
</dbReference>
<dbReference type="Proteomes" id="UP000324479">
    <property type="component" value="Unassembled WGS sequence"/>
</dbReference>
<sequence length="98" mass="11130">MSDSRQRFGERLYSELRQLSGYDLITGIMNYNTIQQLKMSDREGTLKLFRGSSYEVIQLLKTGEPEEVARYLVTKAGEAKKNYDPDFGTAILIAISSL</sequence>
<protein>
    <submittedName>
        <fullName evidence="1">Uncharacterized protein</fullName>
    </submittedName>
</protein>